<dbReference type="GO" id="GO:0005524">
    <property type="term" value="F:ATP binding"/>
    <property type="evidence" value="ECO:0007669"/>
    <property type="project" value="UniProtKB-KW"/>
</dbReference>
<dbReference type="SUPFAM" id="SSF100950">
    <property type="entry name" value="NagB/RpiA/CoA transferase-like"/>
    <property type="match status" value="1"/>
</dbReference>
<dbReference type="PANTHER" id="PTHR23407">
    <property type="entry name" value="ATPASE INHIBITOR/5-FORMYLTETRAHYDROFOLATE CYCLO-LIGASE"/>
    <property type="match status" value="1"/>
</dbReference>
<evidence type="ECO:0000313" key="6">
    <source>
        <dbReference type="EMBL" id="HIX74257.1"/>
    </source>
</evidence>
<keyword evidence="2 4" id="KW-0547">Nucleotide-binding</keyword>
<dbReference type="PIRSF" id="PIRSF006806">
    <property type="entry name" value="FTHF_cligase"/>
    <property type="match status" value="1"/>
</dbReference>
<dbReference type="InterPro" id="IPR002698">
    <property type="entry name" value="FTHF_cligase"/>
</dbReference>
<dbReference type="InterPro" id="IPR037171">
    <property type="entry name" value="NagB/RpiA_transferase-like"/>
</dbReference>
<comment type="catalytic activity">
    <reaction evidence="5">
        <text>(6S)-5-formyl-5,6,7,8-tetrahydrofolate + ATP = (6R)-5,10-methenyltetrahydrofolate + ADP + phosphate</text>
        <dbReference type="Rhea" id="RHEA:10488"/>
        <dbReference type="ChEBI" id="CHEBI:30616"/>
        <dbReference type="ChEBI" id="CHEBI:43474"/>
        <dbReference type="ChEBI" id="CHEBI:57455"/>
        <dbReference type="ChEBI" id="CHEBI:57457"/>
        <dbReference type="ChEBI" id="CHEBI:456216"/>
        <dbReference type="EC" id="6.3.3.2"/>
    </reaction>
</comment>
<dbReference type="Gene3D" id="3.40.50.10420">
    <property type="entry name" value="NagB/RpiA/CoA transferase-like"/>
    <property type="match status" value="1"/>
</dbReference>
<evidence type="ECO:0000256" key="4">
    <source>
        <dbReference type="PIRSR" id="PIRSR006806-1"/>
    </source>
</evidence>
<dbReference type="Pfam" id="PF01812">
    <property type="entry name" value="5-FTHF_cyc-lig"/>
    <property type="match status" value="1"/>
</dbReference>
<proteinExistence type="inferred from homology"/>
<comment type="caution">
    <text evidence="6">The sequence shown here is derived from an EMBL/GenBank/DDBJ whole genome shotgun (WGS) entry which is preliminary data.</text>
</comment>
<comment type="similarity">
    <text evidence="1 5">Belongs to the 5-formyltetrahydrofolate cyclo-ligase family.</text>
</comment>
<keyword evidence="5" id="KW-0479">Metal-binding</keyword>
<dbReference type="PANTHER" id="PTHR23407:SF1">
    <property type="entry name" value="5-FORMYLTETRAHYDROFOLATE CYCLO-LIGASE"/>
    <property type="match status" value="1"/>
</dbReference>
<dbReference type="Proteomes" id="UP000886740">
    <property type="component" value="Unassembled WGS sequence"/>
</dbReference>
<feature type="binding site" evidence="4">
    <location>
        <begin position="7"/>
        <end position="11"/>
    </location>
    <ligand>
        <name>ATP</name>
        <dbReference type="ChEBI" id="CHEBI:30616"/>
    </ligand>
</feature>
<name>A0A9D1X833_9BACT</name>
<comment type="cofactor">
    <cofactor evidence="5">
        <name>Mg(2+)</name>
        <dbReference type="ChEBI" id="CHEBI:18420"/>
    </cofactor>
</comment>
<keyword evidence="6" id="KW-0436">Ligase</keyword>
<reference evidence="6" key="1">
    <citation type="journal article" date="2021" name="PeerJ">
        <title>Extensive microbial diversity within the chicken gut microbiome revealed by metagenomics and culture.</title>
        <authorList>
            <person name="Gilroy R."/>
            <person name="Ravi A."/>
            <person name="Getino M."/>
            <person name="Pursley I."/>
            <person name="Horton D.L."/>
            <person name="Alikhan N.F."/>
            <person name="Baker D."/>
            <person name="Gharbi K."/>
            <person name="Hall N."/>
            <person name="Watson M."/>
            <person name="Adriaenssens E.M."/>
            <person name="Foster-Nyarko E."/>
            <person name="Jarju S."/>
            <person name="Secka A."/>
            <person name="Antonio M."/>
            <person name="Oren A."/>
            <person name="Chaudhuri R.R."/>
            <person name="La Ragione R."/>
            <person name="Hildebrand F."/>
            <person name="Pallen M.J."/>
        </authorList>
    </citation>
    <scope>NUCLEOTIDE SEQUENCE</scope>
    <source>
        <strain evidence="6">ChiGjej6B6-14162</strain>
    </source>
</reference>
<evidence type="ECO:0000256" key="5">
    <source>
        <dbReference type="RuleBase" id="RU361279"/>
    </source>
</evidence>
<evidence type="ECO:0000256" key="3">
    <source>
        <dbReference type="ARBA" id="ARBA00022840"/>
    </source>
</evidence>
<dbReference type="EC" id="6.3.3.2" evidence="5"/>
<dbReference type="EMBL" id="DXEL01000033">
    <property type="protein sequence ID" value="HIX74257.1"/>
    <property type="molecule type" value="Genomic_DNA"/>
</dbReference>
<keyword evidence="5" id="KW-0460">Magnesium</keyword>
<evidence type="ECO:0000256" key="1">
    <source>
        <dbReference type="ARBA" id="ARBA00010638"/>
    </source>
</evidence>
<protein>
    <recommendedName>
        <fullName evidence="5">5-formyltetrahydrofolate cyclo-ligase</fullName>
        <ecNumber evidence="5">6.3.3.2</ecNumber>
    </recommendedName>
</protein>
<organism evidence="6 7">
    <name type="scientific">Candidatus Parabacteroides intestinipullorum</name>
    <dbReference type="NCBI Taxonomy" id="2838723"/>
    <lineage>
        <taxon>Bacteria</taxon>
        <taxon>Pseudomonadati</taxon>
        <taxon>Bacteroidota</taxon>
        <taxon>Bacteroidia</taxon>
        <taxon>Bacteroidales</taxon>
        <taxon>Tannerellaceae</taxon>
        <taxon>Parabacteroides</taxon>
    </lineage>
</organism>
<dbReference type="GO" id="GO:0009396">
    <property type="term" value="P:folic acid-containing compound biosynthetic process"/>
    <property type="evidence" value="ECO:0007669"/>
    <property type="project" value="TreeGrafter"/>
</dbReference>
<dbReference type="NCBIfam" id="TIGR02727">
    <property type="entry name" value="MTHFS_bact"/>
    <property type="match status" value="1"/>
</dbReference>
<dbReference type="GO" id="GO:0035999">
    <property type="term" value="P:tetrahydrofolate interconversion"/>
    <property type="evidence" value="ECO:0007669"/>
    <property type="project" value="TreeGrafter"/>
</dbReference>
<evidence type="ECO:0000256" key="2">
    <source>
        <dbReference type="ARBA" id="ARBA00022741"/>
    </source>
</evidence>
<evidence type="ECO:0000313" key="7">
    <source>
        <dbReference type="Proteomes" id="UP000886740"/>
    </source>
</evidence>
<gene>
    <name evidence="6" type="ORF">H9977_04355</name>
</gene>
<feature type="binding site" evidence="4">
    <location>
        <begin position="132"/>
        <end position="140"/>
    </location>
    <ligand>
        <name>ATP</name>
        <dbReference type="ChEBI" id="CHEBI:30616"/>
    </ligand>
</feature>
<dbReference type="InterPro" id="IPR024185">
    <property type="entry name" value="FTHF_cligase-like_sf"/>
</dbReference>
<dbReference type="GO" id="GO:0030272">
    <property type="term" value="F:5-formyltetrahydrofolate cyclo-ligase activity"/>
    <property type="evidence" value="ECO:0007669"/>
    <property type="project" value="UniProtKB-EC"/>
</dbReference>
<feature type="binding site" evidence="4">
    <location>
        <position position="58"/>
    </location>
    <ligand>
        <name>substrate</name>
    </ligand>
</feature>
<reference evidence="6" key="2">
    <citation type="submission" date="2021-04" db="EMBL/GenBank/DDBJ databases">
        <authorList>
            <person name="Gilroy R."/>
        </authorList>
    </citation>
    <scope>NUCLEOTIDE SEQUENCE</scope>
    <source>
        <strain evidence="6">ChiGjej6B6-14162</strain>
    </source>
</reference>
<accession>A0A9D1X833</accession>
<keyword evidence="3 4" id="KW-0067">ATP-binding</keyword>
<sequence length="189" mass="21712">METYEAKRALRKDMASLKRSFSKTILSGLSDKIIDRIEECDLFRQAEKVALYHALPDEAGTAPLIERWYREKALYLPVVTGDDLRFLRYEGERSVSEGAYHILEPICGEEVDMREIDLIIVPGVAFDRQGNRLGRGKGYYDRTLSQVTAPKIGICFHFQFLDEIPAEPFDIRMDRIITDKEEFAATTVK</sequence>
<dbReference type="GO" id="GO:0046872">
    <property type="term" value="F:metal ion binding"/>
    <property type="evidence" value="ECO:0007669"/>
    <property type="project" value="UniProtKB-KW"/>
</dbReference>
<dbReference type="AlphaFoldDB" id="A0A9D1X833"/>